<comment type="caution">
    <text evidence="2">The sequence shown here is derived from an EMBL/GenBank/DDBJ whole genome shotgun (WGS) entry which is preliminary data.</text>
</comment>
<protein>
    <submittedName>
        <fullName evidence="2">Uncharacterized protein</fullName>
    </submittedName>
</protein>
<dbReference type="EMBL" id="NCUE01000014">
    <property type="protein sequence ID" value="ORO44970.1"/>
    <property type="molecule type" value="Genomic_DNA"/>
</dbReference>
<keyword evidence="1" id="KW-1133">Transmembrane helix</keyword>
<feature type="transmembrane region" description="Helical" evidence="1">
    <location>
        <begin position="96"/>
        <end position="120"/>
    </location>
</feature>
<gene>
    <name evidence="2" type="ORF">B7727_00710</name>
</gene>
<evidence type="ECO:0000256" key="1">
    <source>
        <dbReference type="SAM" id="Phobius"/>
    </source>
</evidence>
<name>A0A1X1GDN0_STROR</name>
<dbReference type="Proteomes" id="UP000193958">
    <property type="component" value="Unassembled WGS sequence"/>
</dbReference>
<organism evidence="2 3">
    <name type="scientific">Streptococcus oralis subsp. tigurinus</name>
    <dbReference type="NCBI Taxonomy" id="1077464"/>
    <lineage>
        <taxon>Bacteria</taxon>
        <taxon>Bacillati</taxon>
        <taxon>Bacillota</taxon>
        <taxon>Bacilli</taxon>
        <taxon>Lactobacillales</taxon>
        <taxon>Streptococcaceae</taxon>
        <taxon>Streptococcus</taxon>
    </lineage>
</organism>
<reference evidence="2 3" key="1">
    <citation type="journal article" date="2016" name="Eur. J. Clin. Microbiol. Infect. Dis.">
        <title>Whole genome sequencing as a tool for phylogenetic analysis of clinical strains of Mitis group streptococci.</title>
        <authorList>
            <person name="Rasmussen L.H."/>
            <person name="Dargis R."/>
            <person name="Hojholt K."/>
            <person name="Christensen J.J."/>
            <person name="Skovgaard O."/>
            <person name="Justesen U.S."/>
            <person name="Rosenvinge F.S."/>
            <person name="Moser C."/>
            <person name="Lukjancenko O."/>
            <person name="Rasmussen S."/>
            <person name="Nielsen X.C."/>
        </authorList>
    </citation>
    <scope>NUCLEOTIDE SEQUENCE [LARGE SCALE GENOMIC DNA]</scope>
    <source>
        <strain evidence="2 3">B_003802_10</strain>
    </source>
</reference>
<dbReference type="AlphaFoldDB" id="A0A1X1GDN0"/>
<evidence type="ECO:0000313" key="2">
    <source>
        <dbReference type="EMBL" id="ORO44970.1"/>
    </source>
</evidence>
<evidence type="ECO:0000313" key="3">
    <source>
        <dbReference type="Proteomes" id="UP000193958"/>
    </source>
</evidence>
<dbReference type="RefSeq" id="WP_084919844.1">
    <property type="nucleotide sequence ID" value="NZ_NCUE01000014.1"/>
</dbReference>
<proteinExistence type="predicted"/>
<keyword evidence="1" id="KW-0472">Membrane</keyword>
<accession>A0A1X1GDN0</accession>
<feature type="transmembrane region" description="Helical" evidence="1">
    <location>
        <begin position="56"/>
        <end position="76"/>
    </location>
</feature>
<sequence length="142" mass="16414">MSDNSDKIKQFFLRTILKNRSGLSEAYRNKVNSFSDEELKVEYSELKSISERKGTIANSLILVLFLAFLGGLYKVFVDFADKVTKAYGLSNESYVLINGLFVLSVVIFVIVLFFIVFYLFRVSDKKKKFYFVEVLMKERGLL</sequence>
<keyword evidence="1" id="KW-0812">Transmembrane</keyword>